<evidence type="ECO:0000313" key="2">
    <source>
        <dbReference type="EMBL" id="ETN24252.1"/>
    </source>
</evidence>
<dbReference type="Proteomes" id="UP000018817">
    <property type="component" value="Unassembled WGS sequence"/>
</dbReference>
<name>W2RFT4_PHYN3</name>
<dbReference type="EMBL" id="KI669561">
    <property type="protein sequence ID" value="ETN24252.1"/>
    <property type="molecule type" value="Genomic_DNA"/>
</dbReference>
<dbReference type="RefSeq" id="XP_008891217.1">
    <property type="nucleotide sequence ID" value="XM_008892969.1"/>
</dbReference>
<reference evidence="3" key="1">
    <citation type="submission" date="2011-12" db="EMBL/GenBank/DDBJ databases">
        <authorList>
            <consortium name="The Broad Institute Genome Sequencing Platform"/>
            <person name="Russ C."/>
            <person name="Tyler B."/>
            <person name="Panabieres F."/>
            <person name="Shan W."/>
            <person name="Tripathy S."/>
            <person name="Grunwald N."/>
            <person name="Machado M."/>
            <person name="Young S.K."/>
            <person name="Zeng Q."/>
            <person name="Gargeya S."/>
            <person name="Fitzgerald M."/>
            <person name="Haas B."/>
            <person name="Abouelleil A."/>
            <person name="Alvarado L."/>
            <person name="Arachchi H.M."/>
            <person name="Berlin A."/>
            <person name="Chapman S.B."/>
            <person name="Gearin G."/>
            <person name="Goldberg J."/>
            <person name="Griggs A."/>
            <person name="Gujja S."/>
            <person name="Hansen M."/>
            <person name="Heiman D."/>
            <person name="Howarth C."/>
            <person name="Larimer J."/>
            <person name="Lui A."/>
            <person name="MacDonald P.J.P."/>
            <person name="McCowen C."/>
            <person name="Montmayeur A."/>
            <person name="Murphy C."/>
            <person name="Neiman D."/>
            <person name="Pearson M."/>
            <person name="Priest M."/>
            <person name="Roberts A."/>
            <person name="Saif S."/>
            <person name="Shea T."/>
            <person name="Sisk P."/>
            <person name="Stolte C."/>
            <person name="Sykes S."/>
            <person name="Wortman J."/>
            <person name="Nusbaum C."/>
            <person name="Birren B."/>
        </authorList>
    </citation>
    <scope>NUCLEOTIDE SEQUENCE [LARGE SCALE GENOMIC DNA]</scope>
    <source>
        <strain evidence="3">INRA-310</strain>
    </source>
</reference>
<evidence type="ECO:0000256" key="1">
    <source>
        <dbReference type="SAM" id="MobiDB-lite"/>
    </source>
</evidence>
<dbReference type="GeneID" id="20189370"/>
<organism evidence="2 3">
    <name type="scientific">Phytophthora nicotianae (strain INRA-310)</name>
    <name type="common">Phytophthora parasitica</name>
    <dbReference type="NCBI Taxonomy" id="761204"/>
    <lineage>
        <taxon>Eukaryota</taxon>
        <taxon>Sar</taxon>
        <taxon>Stramenopiles</taxon>
        <taxon>Oomycota</taxon>
        <taxon>Peronosporomycetes</taxon>
        <taxon>Peronosporales</taxon>
        <taxon>Peronosporaceae</taxon>
        <taxon>Phytophthora</taxon>
    </lineage>
</organism>
<dbReference type="VEuPathDB" id="FungiDB:PPTG_20771"/>
<sequence>MAQSFRYTIDPPGHDPLLKPPQRNNHTPSRSRSTTYLARSLKSIHATPPQPSRVPPRRDQPRPSLSSSPPEECSKITSASSIGVKRGTSDVASVERPDGRKAAKAANAKSKGNQRSTAVHSIGGEDHLSYNKAKSWKHLSVRSMHHTWQD</sequence>
<proteinExistence type="predicted"/>
<feature type="region of interest" description="Disordered" evidence="1">
    <location>
        <begin position="1"/>
        <end position="132"/>
    </location>
</feature>
<feature type="compositionally biased region" description="Polar residues" evidence="1">
    <location>
        <begin position="22"/>
        <end position="37"/>
    </location>
</feature>
<accession>W2RFT4</accession>
<reference evidence="2 3" key="2">
    <citation type="submission" date="2013-11" db="EMBL/GenBank/DDBJ databases">
        <title>The Genome Sequence of Phytophthora parasitica INRA-310.</title>
        <authorList>
            <consortium name="The Broad Institute Genomics Platform"/>
            <person name="Russ C."/>
            <person name="Tyler B."/>
            <person name="Panabieres F."/>
            <person name="Shan W."/>
            <person name="Tripathy S."/>
            <person name="Grunwald N."/>
            <person name="Machado M."/>
            <person name="Johnson C.S."/>
            <person name="Arredondo F."/>
            <person name="Hong C."/>
            <person name="Coffey M."/>
            <person name="Young S.K."/>
            <person name="Zeng Q."/>
            <person name="Gargeya S."/>
            <person name="Fitzgerald M."/>
            <person name="Abouelleil A."/>
            <person name="Alvarado L."/>
            <person name="Chapman S.B."/>
            <person name="Gainer-Dewar J."/>
            <person name="Goldberg J."/>
            <person name="Griggs A."/>
            <person name="Gujja S."/>
            <person name="Hansen M."/>
            <person name="Howarth C."/>
            <person name="Imamovic A."/>
            <person name="Ireland A."/>
            <person name="Larimer J."/>
            <person name="McCowan C."/>
            <person name="Murphy C."/>
            <person name="Pearson M."/>
            <person name="Poon T.W."/>
            <person name="Priest M."/>
            <person name="Roberts A."/>
            <person name="Saif S."/>
            <person name="Shea T."/>
            <person name="Sykes S."/>
            <person name="Wortman J."/>
            <person name="Nusbaum C."/>
            <person name="Birren B."/>
        </authorList>
    </citation>
    <scope>NUCLEOTIDE SEQUENCE [LARGE SCALE GENOMIC DNA]</scope>
    <source>
        <strain evidence="2 3">INRA-310</strain>
    </source>
</reference>
<dbReference type="AlphaFoldDB" id="W2RFT4"/>
<gene>
    <name evidence="2" type="ORF">PPTG_20771</name>
</gene>
<evidence type="ECO:0000313" key="3">
    <source>
        <dbReference type="Proteomes" id="UP000018817"/>
    </source>
</evidence>
<protein>
    <submittedName>
        <fullName evidence="2">Uncharacterized protein</fullName>
    </submittedName>
</protein>